<dbReference type="RefSeq" id="WP_138239495.1">
    <property type="nucleotide sequence ID" value="NZ_VBRY01000008.1"/>
</dbReference>
<protein>
    <recommendedName>
        <fullName evidence="4">Translational regulator CsrA</fullName>
    </recommendedName>
</protein>
<keyword evidence="3 4" id="KW-0694">RNA-binding</keyword>
<sequence>MLVLRRKIGQSIRINDNIRIVIQDIQNEHIVRIGIEAPPEIPVHRMEIYNLIQQENKAAASARALIWLKGVKGVVHEQRADGTNHEPE</sequence>
<dbReference type="GO" id="GO:0045947">
    <property type="term" value="P:negative regulation of translational initiation"/>
    <property type="evidence" value="ECO:0007669"/>
    <property type="project" value="UniProtKB-UniRule"/>
</dbReference>
<evidence type="ECO:0000256" key="1">
    <source>
        <dbReference type="ARBA" id="ARBA00022490"/>
    </source>
</evidence>
<dbReference type="Pfam" id="PF02599">
    <property type="entry name" value="CsrA"/>
    <property type="match status" value="1"/>
</dbReference>
<keyword evidence="6" id="KW-1185">Reference proteome</keyword>
<gene>
    <name evidence="4" type="primary">csrA</name>
    <name evidence="5" type="ORF">FEF65_09065</name>
</gene>
<name>A0A5R9GNK7_9PROT</name>
<dbReference type="AlphaFoldDB" id="A0A5R9GNK7"/>
<comment type="similarity">
    <text evidence="4">Belongs to the CsrA/RsmA family.</text>
</comment>
<dbReference type="GO" id="GO:0005829">
    <property type="term" value="C:cytosol"/>
    <property type="evidence" value="ECO:0007669"/>
    <property type="project" value="TreeGrafter"/>
</dbReference>
<dbReference type="GO" id="GO:0044781">
    <property type="term" value="P:bacterial-type flagellum organization"/>
    <property type="evidence" value="ECO:0007669"/>
    <property type="project" value="UniProtKB-KW"/>
</dbReference>
<dbReference type="InterPro" id="IPR003751">
    <property type="entry name" value="CsrA"/>
</dbReference>
<evidence type="ECO:0000256" key="4">
    <source>
        <dbReference type="HAMAP-Rule" id="MF_00167"/>
    </source>
</evidence>
<dbReference type="InterPro" id="IPR036107">
    <property type="entry name" value="CsrA_sf"/>
</dbReference>
<dbReference type="GO" id="GO:0006109">
    <property type="term" value="P:regulation of carbohydrate metabolic process"/>
    <property type="evidence" value="ECO:0007669"/>
    <property type="project" value="InterPro"/>
</dbReference>
<dbReference type="OrthoDB" id="5298597at2"/>
<evidence type="ECO:0000313" key="6">
    <source>
        <dbReference type="Proteomes" id="UP000306585"/>
    </source>
</evidence>
<comment type="subunit">
    <text evidence="4">Homodimer; the beta-strands of each monomer intercalate to form a hydrophobic core, while the alpha-helices form wings that extend away from the core.</text>
</comment>
<proteinExistence type="inferred from homology"/>
<keyword evidence="1 4" id="KW-0963">Cytoplasm</keyword>
<keyword evidence="2 4" id="KW-0810">Translation regulation</keyword>
<dbReference type="Gene3D" id="2.60.40.4380">
    <property type="entry name" value="Translational regulator CsrA"/>
    <property type="match status" value="1"/>
</dbReference>
<accession>A0A5R9GNK7</accession>
<evidence type="ECO:0000313" key="5">
    <source>
        <dbReference type="EMBL" id="TLS66665.1"/>
    </source>
</evidence>
<keyword evidence="4" id="KW-1005">Bacterial flagellum biogenesis</keyword>
<comment type="caution">
    <text evidence="5">The sequence shown here is derived from an EMBL/GenBank/DDBJ whole genome shotgun (WGS) entry which is preliminary data.</text>
</comment>
<evidence type="ECO:0000256" key="2">
    <source>
        <dbReference type="ARBA" id="ARBA00022845"/>
    </source>
</evidence>
<comment type="subcellular location">
    <subcellularLocation>
        <location evidence="4">Cytoplasm</location>
    </subcellularLocation>
</comment>
<dbReference type="PANTHER" id="PTHR34984:SF1">
    <property type="entry name" value="CARBON STORAGE REGULATOR"/>
    <property type="match status" value="1"/>
</dbReference>
<dbReference type="Proteomes" id="UP000306585">
    <property type="component" value="Unassembled WGS sequence"/>
</dbReference>
<dbReference type="GO" id="GO:0048027">
    <property type="term" value="F:mRNA 5'-UTR binding"/>
    <property type="evidence" value="ECO:0007669"/>
    <property type="project" value="UniProtKB-UniRule"/>
</dbReference>
<dbReference type="GO" id="GO:1902208">
    <property type="term" value="P:regulation of bacterial-type flagellum assembly"/>
    <property type="evidence" value="ECO:0007669"/>
    <property type="project" value="UniProtKB-UniRule"/>
</dbReference>
<dbReference type="HAMAP" id="MF_00167">
    <property type="entry name" value="CsrA"/>
    <property type="match status" value="1"/>
</dbReference>
<comment type="function">
    <text evidence="4">A translational regulator that binds mRNA to regulate translation initiation and/or mRNA stability. Usually binds in the 5'-UTR at or near the Shine-Dalgarno sequence preventing ribosome-binding, thus repressing translation. Its main target seems to be the major flagellin gene, while its function is anatagonized by FliW.</text>
</comment>
<dbReference type="GO" id="GO:0006402">
    <property type="term" value="P:mRNA catabolic process"/>
    <property type="evidence" value="ECO:0007669"/>
    <property type="project" value="InterPro"/>
</dbReference>
<dbReference type="EMBL" id="VBRY01000008">
    <property type="protein sequence ID" value="TLS66665.1"/>
    <property type="molecule type" value="Genomic_DNA"/>
</dbReference>
<reference evidence="5 6" key="1">
    <citation type="journal article" date="2019" name="Appl. Environ. Microbiol.">
        <title>Environmental Evidence and Genomic Insight of Iron-oxidizing Bacteria Preference Towards More Corrosion Resistant Stainless Steel at Higher Salinities.</title>
        <authorList>
            <person name="Garrison C.E."/>
            <person name="Price K.A."/>
            <person name="Field E.K."/>
        </authorList>
    </citation>
    <scope>NUCLEOTIDE SEQUENCE [LARGE SCALE GENOMIC DNA]</scope>
    <source>
        <strain evidence="5 6">P3</strain>
    </source>
</reference>
<keyword evidence="4" id="KW-0678">Repressor</keyword>
<dbReference type="SUPFAM" id="SSF117130">
    <property type="entry name" value="CsrA-like"/>
    <property type="match status" value="1"/>
</dbReference>
<evidence type="ECO:0000256" key="3">
    <source>
        <dbReference type="ARBA" id="ARBA00022884"/>
    </source>
</evidence>
<organism evidence="5 6">
    <name type="scientific">Mariprofundus erugo</name>
    <dbReference type="NCBI Taxonomy" id="2528639"/>
    <lineage>
        <taxon>Bacteria</taxon>
        <taxon>Pseudomonadati</taxon>
        <taxon>Pseudomonadota</taxon>
        <taxon>Candidatius Mariprofundia</taxon>
        <taxon>Mariprofundales</taxon>
        <taxon>Mariprofundaceae</taxon>
        <taxon>Mariprofundus</taxon>
    </lineage>
</organism>
<dbReference type="PANTHER" id="PTHR34984">
    <property type="entry name" value="CARBON STORAGE REGULATOR"/>
    <property type="match status" value="1"/>
</dbReference>